<proteinExistence type="predicted"/>
<keyword evidence="1" id="KW-1133">Transmembrane helix</keyword>
<evidence type="ECO:0008006" key="4">
    <source>
        <dbReference type="Google" id="ProtNLM"/>
    </source>
</evidence>
<sequence length="182" mass="20963">MRPGEPSKNRILKHITRRRLYLIIGILAIVFLVIGYLTYTDNSPLFQKNTLYISESKLQKNEISQKENTLLKIKVNNKSGKNYENVIVQITTKTPRLEISPTNKEIKTKYENKILQRGEHEYLLNTYIPLGLGKGEESRLHSFEITGNLYPGLLSMKVEIEVRIIGNGEKTDSKNFQLKINS</sequence>
<keyword evidence="1" id="KW-0812">Transmembrane</keyword>
<evidence type="ECO:0000313" key="2">
    <source>
        <dbReference type="EMBL" id="KXB05298.1"/>
    </source>
</evidence>
<feature type="transmembrane region" description="Helical" evidence="1">
    <location>
        <begin position="20"/>
        <end position="39"/>
    </location>
</feature>
<organism evidence="2 3">
    <name type="scientific">candidate division MSBL1 archaeon SCGC-AAA382A03</name>
    <dbReference type="NCBI Taxonomy" id="1698278"/>
    <lineage>
        <taxon>Archaea</taxon>
        <taxon>Methanobacteriati</taxon>
        <taxon>Methanobacteriota</taxon>
        <taxon>candidate division MSBL1</taxon>
    </lineage>
</organism>
<keyword evidence="3" id="KW-1185">Reference proteome</keyword>
<keyword evidence="1" id="KW-0472">Membrane</keyword>
<reference evidence="2 3" key="1">
    <citation type="journal article" date="2016" name="Sci. Rep.">
        <title>Metabolic traits of an uncultured archaeal lineage -MSBL1- from brine pools of the Red Sea.</title>
        <authorList>
            <person name="Mwirichia R."/>
            <person name="Alam I."/>
            <person name="Rashid M."/>
            <person name="Vinu M."/>
            <person name="Ba-Alawi W."/>
            <person name="Anthony Kamau A."/>
            <person name="Kamanda Ngugi D."/>
            <person name="Goker M."/>
            <person name="Klenk H.P."/>
            <person name="Bajic V."/>
            <person name="Stingl U."/>
        </authorList>
    </citation>
    <scope>NUCLEOTIDE SEQUENCE [LARGE SCALE GENOMIC DNA]</scope>
    <source>
        <strain evidence="2">SCGC-AAA382A03</strain>
    </source>
</reference>
<evidence type="ECO:0000313" key="3">
    <source>
        <dbReference type="Proteomes" id="UP000070549"/>
    </source>
</evidence>
<accession>A0A133VFS3</accession>
<evidence type="ECO:0000256" key="1">
    <source>
        <dbReference type="SAM" id="Phobius"/>
    </source>
</evidence>
<dbReference type="Proteomes" id="UP000070549">
    <property type="component" value="Unassembled WGS sequence"/>
</dbReference>
<dbReference type="AlphaFoldDB" id="A0A133VFS3"/>
<gene>
    <name evidence="2" type="ORF">AKJ49_01095</name>
</gene>
<protein>
    <recommendedName>
        <fullName evidence="4">DUF1616 domain-containing protein</fullName>
    </recommendedName>
</protein>
<comment type="caution">
    <text evidence="2">The sequence shown here is derived from an EMBL/GenBank/DDBJ whole genome shotgun (WGS) entry which is preliminary data.</text>
</comment>
<dbReference type="EMBL" id="LHYC01000023">
    <property type="protein sequence ID" value="KXB05298.1"/>
    <property type="molecule type" value="Genomic_DNA"/>
</dbReference>
<name>A0A133VFS3_9EURY</name>